<reference evidence="1" key="2">
    <citation type="submission" date="2020-07" db="EMBL/GenBank/DDBJ databases">
        <title>Acinetobacter junii strain YR7 chromosome and plasmid pNDM-YR7.</title>
        <authorList>
            <person name="Tang B."/>
        </authorList>
    </citation>
    <scope>NUCLEOTIDE SEQUENCE</scope>
    <source>
        <strain evidence="1">YR7</strain>
    </source>
</reference>
<reference evidence="2 3" key="1">
    <citation type="submission" date="2018-04" db="EMBL/GenBank/DDBJ databases">
        <title>Acinetobacter junii Genome sequencing and assembly.</title>
        <authorList>
            <person name="Su J."/>
            <person name="Rensing C."/>
            <person name="Mazhar H.S."/>
        </authorList>
    </citation>
    <scope>NUCLEOTIDE SEQUENCE [LARGE SCALE GENOMIC DNA]</scope>
    <source>
        <strain evidence="2 3">SC22</strain>
    </source>
</reference>
<protein>
    <submittedName>
        <fullName evidence="2">DUF2256 domain-containing protein</fullName>
    </submittedName>
</protein>
<dbReference type="EMBL" id="QEWH01000005">
    <property type="protein sequence ID" value="RBA50069.1"/>
    <property type="molecule type" value="Genomic_DNA"/>
</dbReference>
<dbReference type="Proteomes" id="UP000253688">
    <property type="component" value="Unassembled WGS sequence"/>
</dbReference>
<dbReference type="PANTHER" id="PTHR37463">
    <property type="entry name" value="GSL3115 PROTEIN"/>
    <property type="match status" value="1"/>
</dbReference>
<evidence type="ECO:0000313" key="2">
    <source>
        <dbReference type="EMBL" id="RBA50069.1"/>
    </source>
</evidence>
<dbReference type="STRING" id="40215.BVL33_06555"/>
<dbReference type="Pfam" id="PF10013">
    <property type="entry name" value="DUF2256"/>
    <property type="match status" value="1"/>
</dbReference>
<proteinExistence type="predicted"/>
<dbReference type="EMBL" id="CP059558">
    <property type="protein sequence ID" value="QUY37431.1"/>
    <property type="molecule type" value="Genomic_DNA"/>
</dbReference>
<accession>A0A2R4UR71</accession>
<evidence type="ECO:0000313" key="1">
    <source>
        <dbReference type="EMBL" id="QUY37431.1"/>
    </source>
</evidence>
<organism evidence="2 3">
    <name type="scientific">Acinetobacter junii</name>
    <dbReference type="NCBI Taxonomy" id="40215"/>
    <lineage>
        <taxon>Bacteria</taxon>
        <taxon>Pseudomonadati</taxon>
        <taxon>Pseudomonadota</taxon>
        <taxon>Gammaproteobacteria</taxon>
        <taxon>Moraxellales</taxon>
        <taxon>Moraxellaceae</taxon>
        <taxon>Acinetobacter</taxon>
    </lineage>
</organism>
<sequence length="55" mass="6675">MHKKLHLPEKICAYCLRPFTWRKKWERSWGDVNFCSQKCKQLAKRKAKSDVNNHT</sequence>
<dbReference type="RefSeq" id="WP_005403050.1">
    <property type="nucleotide sequence ID" value="NZ_BBOS01000010.1"/>
</dbReference>
<evidence type="ECO:0000313" key="3">
    <source>
        <dbReference type="Proteomes" id="UP000253688"/>
    </source>
</evidence>
<dbReference type="GeneID" id="97007834"/>
<gene>
    <name evidence="2" type="ORF">DC346_00835</name>
    <name evidence="1" type="ORF">H2677_04405</name>
</gene>
<dbReference type="Proteomes" id="UP000679388">
    <property type="component" value="Chromosome"/>
</dbReference>
<dbReference type="InterPro" id="IPR017136">
    <property type="entry name" value="UCP037205"/>
</dbReference>
<dbReference type="PIRSF" id="PIRSF037205">
    <property type="entry name" value="UCP037205"/>
    <property type="match status" value="1"/>
</dbReference>
<name>A0A2R4UR71_ACIJU</name>
<dbReference type="PANTHER" id="PTHR37463:SF1">
    <property type="entry name" value="DUF2256 DOMAIN-CONTAINING PROTEIN"/>
    <property type="match status" value="1"/>
</dbReference>
<dbReference type="AlphaFoldDB" id="A0A2R4UR71"/>